<evidence type="ECO:0000313" key="11">
    <source>
        <dbReference type="EMBL" id="KGN74992.1"/>
    </source>
</evidence>
<proteinExistence type="inferred from homology"/>
<gene>
    <name evidence="11" type="ORF">HQ47_03535</name>
</gene>
<dbReference type="Pfam" id="PF16916">
    <property type="entry name" value="ZT_dimer"/>
    <property type="match status" value="1"/>
</dbReference>
<evidence type="ECO:0000313" key="12">
    <source>
        <dbReference type="Proteomes" id="UP000030103"/>
    </source>
</evidence>
<comment type="similarity">
    <text evidence="2">Belongs to the cation diffusion facilitator (CDF) transporter (TC 2.A.4) family. SLC30A subfamily.</text>
</comment>
<dbReference type="InterPro" id="IPR002524">
    <property type="entry name" value="Cation_efflux"/>
</dbReference>
<organism evidence="11 12">
    <name type="scientific">Porphyromonas macacae</name>
    <dbReference type="NCBI Taxonomy" id="28115"/>
    <lineage>
        <taxon>Bacteria</taxon>
        <taxon>Pseudomonadati</taxon>
        <taxon>Bacteroidota</taxon>
        <taxon>Bacteroidia</taxon>
        <taxon>Bacteroidales</taxon>
        <taxon>Porphyromonadaceae</taxon>
        <taxon>Porphyromonas</taxon>
    </lineage>
</organism>
<name>A0A0A2EBH7_9PORP</name>
<comment type="subcellular location">
    <subcellularLocation>
        <location evidence="1">Membrane</location>
        <topology evidence="1">Multi-pass membrane protein</topology>
    </subcellularLocation>
</comment>
<sequence length="321" mass="35974">MGSNRKHIHDDHAHCAHYAHHHHGHHHGHHHHTHNTEGNILLAFFLNLGFALIELIGGILTGSIAILSDALHDFGDSISLGVAWRLEHLAKKGRDSHYSYGYKRFSLLGAIFISSVLIIGSVFVIYASIQRLMAPKEPNVQGMVILAVVGVLVNGFAAFRLSGSHSLNERSVRLHMLEDLLGWIAVLIVSIVMLFWNVPILDPLLSLGITAWILYNVYFNIRDSFKILLQGIPSDVDVDKIVGEIQEIEHVISLHDIHLWTLDGENHIITIHVVYDSNAISTPVHLFELKEKVRERLTAFGLKHATIEMDPVGYSCHMENC</sequence>
<evidence type="ECO:0000256" key="3">
    <source>
        <dbReference type="ARBA" id="ARBA00022448"/>
    </source>
</evidence>
<dbReference type="OrthoDB" id="9809646at2"/>
<dbReference type="EMBL" id="JRFA01000009">
    <property type="protein sequence ID" value="KGN74992.1"/>
    <property type="molecule type" value="Genomic_DNA"/>
</dbReference>
<evidence type="ECO:0000256" key="8">
    <source>
        <dbReference type="SAM" id="Phobius"/>
    </source>
</evidence>
<feature type="transmembrane region" description="Helical" evidence="8">
    <location>
        <begin position="105"/>
        <end position="129"/>
    </location>
</feature>
<keyword evidence="3" id="KW-0813">Transport</keyword>
<evidence type="ECO:0000256" key="4">
    <source>
        <dbReference type="ARBA" id="ARBA00022692"/>
    </source>
</evidence>
<dbReference type="RefSeq" id="WP_036873309.1">
    <property type="nucleotide sequence ID" value="NZ_JRFA01000009.1"/>
</dbReference>
<feature type="domain" description="Cation efflux protein transmembrane" evidence="9">
    <location>
        <begin position="40"/>
        <end position="229"/>
    </location>
</feature>
<dbReference type="AlphaFoldDB" id="A0A0A2EBH7"/>
<keyword evidence="7 8" id="KW-0472">Membrane</keyword>
<dbReference type="SUPFAM" id="SSF161111">
    <property type="entry name" value="Cation efflux protein transmembrane domain-like"/>
    <property type="match status" value="1"/>
</dbReference>
<evidence type="ECO:0000256" key="7">
    <source>
        <dbReference type="ARBA" id="ARBA00023136"/>
    </source>
</evidence>
<dbReference type="InterPro" id="IPR058533">
    <property type="entry name" value="Cation_efflux_TM"/>
</dbReference>
<dbReference type="InterPro" id="IPR036837">
    <property type="entry name" value="Cation_efflux_CTD_sf"/>
</dbReference>
<dbReference type="GO" id="GO:0016020">
    <property type="term" value="C:membrane"/>
    <property type="evidence" value="ECO:0007669"/>
    <property type="project" value="UniProtKB-SubCell"/>
</dbReference>
<evidence type="ECO:0000256" key="5">
    <source>
        <dbReference type="ARBA" id="ARBA00022833"/>
    </source>
</evidence>
<dbReference type="PANTHER" id="PTHR45820:SF4">
    <property type="entry name" value="ZINC TRANSPORTER 63C, ISOFORM F"/>
    <property type="match status" value="1"/>
</dbReference>
<dbReference type="Gene3D" id="1.20.1510.10">
    <property type="entry name" value="Cation efflux protein transmembrane domain"/>
    <property type="match status" value="1"/>
</dbReference>
<dbReference type="NCBIfam" id="TIGR01297">
    <property type="entry name" value="CDF"/>
    <property type="match status" value="1"/>
</dbReference>
<dbReference type="SUPFAM" id="SSF160240">
    <property type="entry name" value="Cation efflux protein cytoplasmic domain-like"/>
    <property type="match status" value="1"/>
</dbReference>
<comment type="caution">
    <text evidence="11">The sequence shown here is derived from an EMBL/GenBank/DDBJ whole genome shotgun (WGS) entry which is preliminary data.</text>
</comment>
<feature type="domain" description="Cation efflux protein cytoplasmic" evidence="10">
    <location>
        <begin position="233"/>
        <end position="311"/>
    </location>
</feature>
<dbReference type="STRING" id="28115.HQ47_03535"/>
<evidence type="ECO:0000259" key="10">
    <source>
        <dbReference type="Pfam" id="PF16916"/>
    </source>
</evidence>
<dbReference type="eggNOG" id="COG1230">
    <property type="taxonomic scope" value="Bacteria"/>
</dbReference>
<feature type="transmembrane region" description="Helical" evidence="8">
    <location>
        <begin position="40"/>
        <end position="67"/>
    </location>
</feature>
<accession>A0A0A2EBH7</accession>
<protein>
    <submittedName>
        <fullName evidence="11">Cobalt transporter</fullName>
    </submittedName>
</protein>
<dbReference type="GO" id="GO:0005385">
    <property type="term" value="F:zinc ion transmembrane transporter activity"/>
    <property type="evidence" value="ECO:0007669"/>
    <property type="project" value="TreeGrafter"/>
</dbReference>
<dbReference type="Pfam" id="PF01545">
    <property type="entry name" value="Cation_efflux"/>
    <property type="match status" value="1"/>
</dbReference>
<dbReference type="Proteomes" id="UP000030103">
    <property type="component" value="Unassembled WGS sequence"/>
</dbReference>
<dbReference type="InterPro" id="IPR027469">
    <property type="entry name" value="Cation_efflux_TMD_sf"/>
</dbReference>
<feature type="transmembrane region" description="Helical" evidence="8">
    <location>
        <begin position="180"/>
        <end position="198"/>
    </location>
</feature>
<dbReference type="InterPro" id="IPR027470">
    <property type="entry name" value="Cation_efflux_CTD"/>
</dbReference>
<keyword evidence="6 8" id="KW-1133">Transmembrane helix</keyword>
<evidence type="ECO:0000256" key="6">
    <source>
        <dbReference type="ARBA" id="ARBA00022989"/>
    </source>
</evidence>
<keyword evidence="5" id="KW-0862">Zinc</keyword>
<keyword evidence="4 8" id="KW-0812">Transmembrane</keyword>
<evidence type="ECO:0000256" key="1">
    <source>
        <dbReference type="ARBA" id="ARBA00004141"/>
    </source>
</evidence>
<dbReference type="PANTHER" id="PTHR45820">
    <property type="entry name" value="FI23527P1"/>
    <property type="match status" value="1"/>
</dbReference>
<keyword evidence="12" id="KW-1185">Reference proteome</keyword>
<dbReference type="GO" id="GO:0006882">
    <property type="term" value="P:intracellular zinc ion homeostasis"/>
    <property type="evidence" value="ECO:0007669"/>
    <property type="project" value="TreeGrafter"/>
</dbReference>
<evidence type="ECO:0000256" key="2">
    <source>
        <dbReference type="ARBA" id="ARBA00008873"/>
    </source>
</evidence>
<evidence type="ECO:0000259" key="9">
    <source>
        <dbReference type="Pfam" id="PF01545"/>
    </source>
</evidence>
<feature type="transmembrane region" description="Helical" evidence="8">
    <location>
        <begin position="141"/>
        <end position="159"/>
    </location>
</feature>
<reference evidence="11 12" key="1">
    <citation type="submission" date="2014-09" db="EMBL/GenBank/DDBJ databases">
        <title>Draft Genome Sequence of Porphyromonas macacae COT-192_OH2859.</title>
        <authorList>
            <person name="Wallis C."/>
            <person name="Deusch O."/>
            <person name="O'Flynn C."/>
            <person name="Davis I."/>
            <person name="Horsfall A."/>
            <person name="Kirkwood N."/>
            <person name="Harris S."/>
            <person name="Eisen J.A."/>
            <person name="Coil D.A."/>
            <person name="Darling A.E."/>
            <person name="Jospin G."/>
            <person name="Alexiev A."/>
        </authorList>
    </citation>
    <scope>NUCLEOTIDE SEQUENCE [LARGE SCALE GENOMIC DNA]</scope>
    <source>
        <strain evidence="12">COT-192 OH2859</strain>
    </source>
</reference>